<dbReference type="GO" id="GO:0009705">
    <property type="term" value="C:plant-type vacuole membrane"/>
    <property type="evidence" value="ECO:0007669"/>
    <property type="project" value="TreeGrafter"/>
</dbReference>
<evidence type="ECO:0000256" key="2">
    <source>
        <dbReference type="ARBA" id="ARBA00008335"/>
    </source>
</evidence>
<feature type="transmembrane region" description="Helical" evidence="7">
    <location>
        <begin position="566"/>
        <end position="587"/>
    </location>
</feature>
<dbReference type="InterPro" id="IPR051068">
    <property type="entry name" value="MFS_Domain-Containing_Protein"/>
</dbReference>
<dbReference type="Pfam" id="PF03105">
    <property type="entry name" value="SPX"/>
    <property type="match status" value="1"/>
</dbReference>
<dbReference type="OrthoDB" id="5588846at2759"/>
<accession>A0A9Q0QFE1</accession>
<name>A0A9Q0QFE1_SALPP</name>
<dbReference type="PANTHER" id="PTHR23510">
    <property type="entry name" value="INNER MEMBRANE TRANSPORT PROTEIN YAJR"/>
    <property type="match status" value="1"/>
</dbReference>
<sequence length="760" mass="84675">MVAFGKKLKERQIQEWQGYYINYKLMKKKVRQYAQQIEVGTQDRRHVLKDFSRMLDNQIEKIVLFLLEQQGLLSSRIAKLNELQQPDISEIFQLQEAYREVGRDLLKLLVFIEINATGLRKILKKFDKRFGYRFTDYYVKTRANHPYSQLQQVFKHVGLGAVVGAISRNLHELQEHQGSYLSIFDHPALPFQDPVVDSMKAAVDRLSHSTNFLNFLAQHALIMQEELPTSEEPVDDQRYHFMSLLLNLANTFLYMVNTYIIVPTADDYSMSLGAAATVCGIVIGSMAVAQVFSSVYFSAWSNKSYFKPLVFSSIVLLIGNAMYALAYDFNSLAILLIGRLFCGLGSARAVNRRYISDCVPLKLRMKASAGFVSASALGMAFGPALGGLLQTNFKLYKLTFNQETLPGWVMSLAWLIYLVWLWISFREPYRDTEKSNTAQEPTAEPVENGALEKGLKQPLLLNSEDTQEIEDGDGEFDGSDEATEESRGPATSIGSAYRLLTPSVKNYAQSDGTEVSSLSSVVDGSEVSYLSSVISPNGSGHSLCWLYQPPIKIFLSADSVAFCSEIYTWLTEFLVQLLIYFMLKYAMEVLLSESSVVTTYYFGWSTSSVAIFLACLGITVLPVNIVVGSYISNMFEDRKILLASEIMVCIGILLSFHIVSYTVPQYVCSGLILFVSAEVLEGVNLSLLSRVMSSRLSRGTYNGGLLSTEAGTLARVVADGTITLAGYLGESKLLNVTLLPSLVICVASIVATCFTYNSLY</sequence>
<evidence type="ECO:0000256" key="1">
    <source>
        <dbReference type="ARBA" id="ARBA00004141"/>
    </source>
</evidence>
<feature type="transmembrane region" description="Helical" evidence="7">
    <location>
        <begin position="371"/>
        <end position="393"/>
    </location>
</feature>
<keyword evidence="10" id="KW-1185">Reference proteome</keyword>
<comment type="caution">
    <text evidence="9">The sequence shown here is derived from an EMBL/GenBank/DDBJ whole genome shotgun (WGS) entry which is preliminary data.</text>
</comment>
<dbReference type="InterPro" id="IPR004331">
    <property type="entry name" value="SPX_dom"/>
</dbReference>
<dbReference type="GO" id="GO:1905011">
    <property type="term" value="P:transmembrane phosphate ion transport from cytosol to vacuole"/>
    <property type="evidence" value="ECO:0007669"/>
    <property type="project" value="TreeGrafter"/>
</dbReference>
<feature type="transmembrane region" description="Helical" evidence="7">
    <location>
        <begin position="405"/>
        <end position="425"/>
    </location>
</feature>
<feature type="domain" description="SPX" evidence="8">
    <location>
        <begin position="2"/>
        <end position="140"/>
    </location>
</feature>
<dbReference type="Proteomes" id="UP001151532">
    <property type="component" value="Chromosome 3"/>
</dbReference>
<dbReference type="InterPro" id="IPR045264">
    <property type="entry name" value="SPXM_SPX_plant"/>
</dbReference>
<feature type="transmembrane region" description="Helical" evidence="7">
    <location>
        <begin position="332"/>
        <end position="350"/>
    </location>
</feature>
<dbReference type="EMBL" id="JAPFFK010000016">
    <property type="protein sequence ID" value="KAJ6705642.1"/>
    <property type="molecule type" value="Genomic_DNA"/>
</dbReference>
<protein>
    <submittedName>
        <fullName evidence="9">SPX DOMAIN MAJOR FACILITATOR SUPERFAMILY-RELATED</fullName>
    </submittedName>
</protein>
<organism evidence="9 10">
    <name type="scientific">Salix purpurea</name>
    <name type="common">Purple osier willow</name>
    <dbReference type="NCBI Taxonomy" id="77065"/>
    <lineage>
        <taxon>Eukaryota</taxon>
        <taxon>Viridiplantae</taxon>
        <taxon>Streptophyta</taxon>
        <taxon>Embryophyta</taxon>
        <taxon>Tracheophyta</taxon>
        <taxon>Spermatophyta</taxon>
        <taxon>Magnoliopsida</taxon>
        <taxon>eudicotyledons</taxon>
        <taxon>Gunneridae</taxon>
        <taxon>Pentapetalae</taxon>
        <taxon>rosids</taxon>
        <taxon>fabids</taxon>
        <taxon>Malpighiales</taxon>
        <taxon>Salicaceae</taxon>
        <taxon>Saliceae</taxon>
        <taxon>Salix</taxon>
    </lineage>
</organism>
<evidence type="ECO:0000256" key="7">
    <source>
        <dbReference type="SAM" id="Phobius"/>
    </source>
</evidence>
<feature type="transmembrane region" description="Helical" evidence="7">
    <location>
        <begin position="671"/>
        <end position="688"/>
    </location>
</feature>
<dbReference type="CDD" id="cd14479">
    <property type="entry name" value="SPX-MFS_plant"/>
    <property type="match status" value="1"/>
</dbReference>
<evidence type="ECO:0000313" key="10">
    <source>
        <dbReference type="Proteomes" id="UP001151532"/>
    </source>
</evidence>
<feature type="transmembrane region" description="Helical" evidence="7">
    <location>
        <begin position="607"/>
        <end position="628"/>
    </location>
</feature>
<dbReference type="InterPro" id="IPR011701">
    <property type="entry name" value="MFS"/>
</dbReference>
<proteinExistence type="inferred from homology"/>
<feature type="transmembrane region" description="Helical" evidence="7">
    <location>
        <begin position="733"/>
        <end position="757"/>
    </location>
</feature>
<feature type="compositionally biased region" description="Acidic residues" evidence="6">
    <location>
        <begin position="469"/>
        <end position="483"/>
    </location>
</feature>
<comment type="subcellular location">
    <subcellularLocation>
        <location evidence="1">Membrane</location>
        <topology evidence="1">Multi-pass membrane protein</topology>
    </subcellularLocation>
</comment>
<evidence type="ECO:0000259" key="8">
    <source>
        <dbReference type="PROSITE" id="PS51382"/>
    </source>
</evidence>
<dbReference type="PROSITE" id="PS51382">
    <property type="entry name" value="SPX"/>
    <property type="match status" value="1"/>
</dbReference>
<comment type="similarity">
    <text evidence="2">Belongs to the major facilitator superfamily.</text>
</comment>
<feature type="transmembrane region" description="Helical" evidence="7">
    <location>
        <begin position="640"/>
        <end position="659"/>
    </location>
</feature>
<dbReference type="GO" id="GO:0022857">
    <property type="term" value="F:transmembrane transporter activity"/>
    <property type="evidence" value="ECO:0007669"/>
    <property type="project" value="InterPro"/>
</dbReference>
<feature type="transmembrane region" description="Helical" evidence="7">
    <location>
        <begin position="309"/>
        <end position="326"/>
    </location>
</feature>
<reference evidence="9" key="1">
    <citation type="submission" date="2022-11" db="EMBL/GenBank/DDBJ databases">
        <authorList>
            <person name="Hyden B.L."/>
            <person name="Feng K."/>
            <person name="Yates T."/>
            <person name="Jawdy S."/>
            <person name="Smart L.B."/>
            <person name="Muchero W."/>
        </authorList>
    </citation>
    <scope>NUCLEOTIDE SEQUENCE</scope>
    <source>
        <tissue evidence="9">Shoot tip</tissue>
    </source>
</reference>
<dbReference type="InterPro" id="IPR036259">
    <property type="entry name" value="MFS_trans_sf"/>
</dbReference>
<evidence type="ECO:0000256" key="5">
    <source>
        <dbReference type="ARBA" id="ARBA00023136"/>
    </source>
</evidence>
<feature type="transmembrane region" description="Helical" evidence="7">
    <location>
        <begin position="274"/>
        <end position="297"/>
    </location>
</feature>
<feature type="region of interest" description="Disordered" evidence="6">
    <location>
        <begin position="469"/>
        <end position="491"/>
    </location>
</feature>
<evidence type="ECO:0000313" key="9">
    <source>
        <dbReference type="EMBL" id="KAJ6705642.1"/>
    </source>
</evidence>
<dbReference type="AlphaFoldDB" id="A0A9Q0QFE1"/>
<dbReference type="Gene3D" id="1.20.1250.20">
    <property type="entry name" value="MFS general substrate transporter like domains"/>
    <property type="match status" value="1"/>
</dbReference>
<evidence type="ECO:0000256" key="6">
    <source>
        <dbReference type="SAM" id="MobiDB-lite"/>
    </source>
</evidence>
<keyword evidence="4 7" id="KW-1133">Transmembrane helix</keyword>
<dbReference type="PANTHER" id="PTHR23510:SF75">
    <property type="entry name" value="SPX DOMAIN-CONTAINING PROTEIN"/>
    <property type="match status" value="1"/>
</dbReference>
<feature type="transmembrane region" description="Helical" evidence="7">
    <location>
        <begin position="244"/>
        <end position="262"/>
    </location>
</feature>
<keyword evidence="3 7" id="KW-0812">Transmembrane</keyword>
<evidence type="ECO:0000256" key="4">
    <source>
        <dbReference type="ARBA" id="ARBA00022989"/>
    </source>
</evidence>
<reference evidence="9" key="2">
    <citation type="journal article" date="2023" name="Int. J. Mol. Sci.">
        <title>De Novo Assembly and Annotation of 11 Diverse Shrub Willow (Salix) Genomes Reveals Novel Gene Organization in Sex-Linked Regions.</title>
        <authorList>
            <person name="Hyden B."/>
            <person name="Feng K."/>
            <person name="Yates T.B."/>
            <person name="Jawdy S."/>
            <person name="Cereghino C."/>
            <person name="Smart L.B."/>
            <person name="Muchero W."/>
        </authorList>
    </citation>
    <scope>NUCLEOTIDE SEQUENCE</scope>
    <source>
        <tissue evidence="9">Shoot tip</tissue>
    </source>
</reference>
<gene>
    <name evidence="9" type="ORF">OIU79_010344</name>
</gene>
<keyword evidence="5 7" id="KW-0472">Membrane</keyword>
<dbReference type="SUPFAM" id="SSF103473">
    <property type="entry name" value="MFS general substrate transporter"/>
    <property type="match status" value="1"/>
</dbReference>
<dbReference type="Pfam" id="PF07690">
    <property type="entry name" value="MFS_1"/>
    <property type="match status" value="1"/>
</dbReference>
<evidence type="ECO:0000256" key="3">
    <source>
        <dbReference type="ARBA" id="ARBA00022692"/>
    </source>
</evidence>